<dbReference type="Pfam" id="PF16057">
    <property type="entry name" value="DUF4800"/>
    <property type="match status" value="1"/>
</dbReference>
<dbReference type="PANTHER" id="PTHR13743">
    <property type="entry name" value="BEIGE/BEACH-RELATED"/>
    <property type="match status" value="1"/>
</dbReference>
<keyword evidence="4" id="KW-1185">Reference proteome</keyword>
<dbReference type="Pfam" id="PF14844">
    <property type="entry name" value="PH_BEACH"/>
    <property type="match status" value="1"/>
</dbReference>
<evidence type="ECO:0000259" key="2">
    <source>
        <dbReference type="PROSITE" id="PS51783"/>
    </source>
</evidence>
<gene>
    <name evidence="3" type="primary">Nbeal2</name>
    <name evidence="3" type="ORF">CORCRI_R13212</name>
</gene>
<dbReference type="InterPro" id="IPR023362">
    <property type="entry name" value="PH-BEACH_dom"/>
</dbReference>
<dbReference type="Gene3D" id="2.30.29.30">
    <property type="entry name" value="Pleckstrin-homology domain (PH domain)/Phosphotyrosine-binding domain (PTB)"/>
    <property type="match status" value="1"/>
</dbReference>
<dbReference type="GO" id="GO:0016020">
    <property type="term" value="C:membrane"/>
    <property type="evidence" value="ECO:0007669"/>
    <property type="project" value="TreeGrafter"/>
</dbReference>
<organism evidence="3 4">
    <name type="scientific">Corythaeola cristata</name>
    <name type="common">Great blue turaco</name>
    <dbReference type="NCBI Taxonomy" id="103954"/>
    <lineage>
        <taxon>Eukaryota</taxon>
        <taxon>Metazoa</taxon>
        <taxon>Chordata</taxon>
        <taxon>Craniata</taxon>
        <taxon>Vertebrata</taxon>
        <taxon>Euteleostomi</taxon>
        <taxon>Archelosauria</taxon>
        <taxon>Archosauria</taxon>
        <taxon>Dinosauria</taxon>
        <taxon>Saurischia</taxon>
        <taxon>Theropoda</taxon>
        <taxon>Coelurosauria</taxon>
        <taxon>Aves</taxon>
        <taxon>Neognathae</taxon>
        <taxon>Neoaves</taxon>
        <taxon>Otidimorphae</taxon>
        <taxon>Musophagiformes</taxon>
        <taxon>Musophagidae</taxon>
        <taxon>Corythaeola</taxon>
    </lineage>
</organism>
<dbReference type="InterPro" id="IPR011993">
    <property type="entry name" value="PH-like_dom_sf"/>
</dbReference>
<proteinExistence type="predicted"/>
<dbReference type="EMBL" id="WBMX01023813">
    <property type="protein sequence ID" value="NXC23014.1"/>
    <property type="molecule type" value="Genomic_DNA"/>
</dbReference>
<dbReference type="PANTHER" id="PTHR13743:SF111">
    <property type="entry name" value="NEUROBEACHIN-LIKE PROTEIN 2"/>
    <property type="match status" value="1"/>
</dbReference>
<dbReference type="Proteomes" id="UP000621168">
    <property type="component" value="Unassembled WGS sequence"/>
</dbReference>
<dbReference type="CDD" id="cd01201">
    <property type="entry name" value="PH_BEACH"/>
    <property type="match status" value="1"/>
</dbReference>
<comment type="caution">
    <text evidence="3">The sequence shown here is derived from an EMBL/GenBank/DDBJ whole genome shotgun (WGS) entry which is preliminary data.</text>
</comment>
<evidence type="ECO:0000313" key="4">
    <source>
        <dbReference type="Proteomes" id="UP000621168"/>
    </source>
</evidence>
<feature type="non-terminal residue" evidence="3">
    <location>
        <position position="1"/>
    </location>
</feature>
<feature type="non-terminal residue" evidence="3">
    <location>
        <position position="362"/>
    </location>
</feature>
<dbReference type="GO" id="GO:0005829">
    <property type="term" value="C:cytosol"/>
    <property type="evidence" value="ECO:0007669"/>
    <property type="project" value="TreeGrafter"/>
</dbReference>
<dbReference type="OrthoDB" id="9352559at2759"/>
<dbReference type="InterPro" id="IPR050865">
    <property type="entry name" value="BEACH_Domain"/>
</dbReference>
<dbReference type="SUPFAM" id="SSF50729">
    <property type="entry name" value="PH domain-like"/>
    <property type="match status" value="1"/>
</dbReference>
<evidence type="ECO:0000313" key="3">
    <source>
        <dbReference type="EMBL" id="NXC23014.1"/>
    </source>
</evidence>
<accession>A0A851M6R0</accession>
<name>A0A851M6R0_CORCR</name>
<dbReference type="PROSITE" id="PS51783">
    <property type="entry name" value="PH_BEACH"/>
    <property type="match status" value="1"/>
</dbReference>
<sequence length="362" mass="41622">LAYVKLHSLLQTSSAPRKDEACYLLGKLETPLRRSLDAKSETFSWLVPIVRTLMDQCYETLQLQLFLPSLPPTNGSPTFYEDFQLFCTTPEWRSFIEKHVQPTMAQFEMDTFAKSHDHMSNFWNACYDAMMSSSQRREQEKAASRKMFQVLPAPRPWDITPGMCSSPRGRALHPKDVIQGMCSSLRGCHPRDMNPTESLPLAMAKEAKVSELEDDQLAEEDLPVLDNQAEPKEQNQREKLVVSEDCELITTVAVIPGRLEVTTQHVYFYDGSSEKEETEGGIGYDFKRPLSHLREVHLRRYNLRRSALELFFIDQANYFLNFKKKVVRNKVYSCILGLRPHNQIYFGSRSPQELLKASGLTQ</sequence>
<dbReference type="GO" id="GO:0008104">
    <property type="term" value="P:intracellular protein localization"/>
    <property type="evidence" value="ECO:0007669"/>
    <property type="project" value="TreeGrafter"/>
</dbReference>
<evidence type="ECO:0000256" key="1">
    <source>
        <dbReference type="ARBA" id="ARBA00022574"/>
    </source>
</evidence>
<keyword evidence="1" id="KW-0853">WD repeat</keyword>
<protein>
    <submittedName>
        <fullName evidence="3">NBEL2 protein</fullName>
    </submittedName>
</protein>
<dbReference type="AlphaFoldDB" id="A0A851M6R0"/>
<feature type="domain" description="BEACH-type PH" evidence="2">
    <location>
        <begin position="235"/>
        <end position="336"/>
    </location>
</feature>
<dbReference type="GO" id="GO:0019901">
    <property type="term" value="F:protein kinase binding"/>
    <property type="evidence" value="ECO:0007669"/>
    <property type="project" value="TreeGrafter"/>
</dbReference>
<reference evidence="3" key="1">
    <citation type="submission" date="2019-09" db="EMBL/GenBank/DDBJ databases">
        <title>Bird 10,000 Genomes (B10K) Project - Family phase.</title>
        <authorList>
            <person name="Zhang G."/>
        </authorList>
    </citation>
    <scope>NUCLEOTIDE SEQUENCE</scope>
    <source>
        <strain evidence="3">B10K-CU-031-40</strain>
    </source>
</reference>